<accession>A0A3M7PQS1</accession>
<reference evidence="1 2" key="1">
    <citation type="journal article" date="2018" name="Sci. Rep.">
        <title>Genomic signatures of local adaptation to the degree of environmental predictability in rotifers.</title>
        <authorList>
            <person name="Franch-Gras L."/>
            <person name="Hahn C."/>
            <person name="Garcia-Roger E.M."/>
            <person name="Carmona M.J."/>
            <person name="Serra M."/>
            <person name="Gomez A."/>
        </authorList>
    </citation>
    <scope>NUCLEOTIDE SEQUENCE [LARGE SCALE GENOMIC DNA]</scope>
    <source>
        <strain evidence="1">HYR1</strain>
    </source>
</reference>
<sequence length="154" mass="18240">MTERNKLRKKFTDFIDKKAIYESEKNLLLSIQLSMFLMLHQLKRLPNVSGSIIKNSYEIIKYRKKILVDKLTGFLMNRFSKAIFFYLNYSVVRGLKKEIIFFLAIKNNKKTITMESFIKYNKSNQTLDCSKQLMAAVLRLTISFKGTKYCFFNN</sequence>
<dbReference type="EMBL" id="REGN01009314">
    <property type="protein sequence ID" value="RNA01466.1"/>
    <property type="molecule type" value="Genomic_DNA"/>
</dbReference>
<evidence type="ECO:0000313" key="1">
    <source>
        <dbReference type="EMBL" id="RNA01466.1"/>
    </source>
</evidence>
<name>A0A3M7PQS1_BRAPC</name>
<organism evidence="1 2">
    <name type="scientific">Brachionus plicatilis</name>
    <name type="common">Marine rotifer</name>
    <name type="synonym">Brachionus muelleri</name>
    <dbReference type="NCBI Taxonomy" id="10195"/>
    <lineage>
        <taxon>Eukaryota</taxon>
        <taxon>Metazoa</taxon>
        <taxon>Spiralia</taxon>
        <taxon>Gnathifera</taxon>
        <taxon>Rotifera</taxon>
        <taxon>Eurotatoria</taxon>
        <taxon>Monogononta</taxon>
        <taxon>Pseudotrocha</taxon>
        <taxon>Ploima</taxon>
        <taxon>Brachionidae</taxon>
        <taxon>Brachionus</taxon>
    </lineage>
</organism>
<keyword evidence="2" id="KW-1185">Reference proteome</keyword>
<gene>
    <name evidence="1" type="ORF">BpHYR1_017710</name>
</gene>
<protein>
    <submittedName>
        <fullName evidence="1">Uncharacterized protein</fullName>
    </submittedName>
</protein>
<dbReference type="AlphaFoldDB" id="A0A3M7PQS1"/>
<proteinExistence type="predicted"/>
<dbReference type="Proteomes" id="UP000276133">
    <property type="component" value="Unassembled WGS sequence"/>
</dbReference>
<evidence type="ECO:0000313" key="2">
    <source>
        <dbReference type="Proteomes" id="UP000276133"/>
    </source>
</evidence>
<comment type="caution">
    <text evidence="1">The sequence shown here is derived from an EMBL/GenBank/DDBJ whole genome shotgun (WGS) entry which is preliminary data.</text>
</comment>